<keyword evidence="2" id="KW-1185">Reference proteome</keyword>
<dbReference type="EMBL" id="CP019401">
    <property type="protein sequence ID" value="AQU78426.1"/>
    <property type="molecule type" value="Genomic_DNA"/>
</dbReference>
<proteinExistence type="predicted"/>
<evidence type="ECO:0008006" key="3">
    <source>
        <dbReference type="Google" id="ProtNLM"/>
    </source>
</evidence>
<reference evidence="1 2" key="1">
    <citation type="submission" date="2017-01" db="EMBL/GenBank/DDBJ databases">
        <title>Planococcus faecalis genome complete sequence.</title>
        <authorList>
            <person name="Lee P.C."/>
        </authorList>
    </citation>
    <scope>NUCLEOTIDE SEQUENCE [LARGE SCALE GENOMIC DNA]</scope>
    <source>
        <strain evidence="1 2">AJ003</strain>
    </source>
</reference>
<evidence type="ECO:0000313" key="2">
    <source>
        <dbReference type="Proteomes" id="UP000189661"/>
    </source>
</evidence>
<protein>
    <recommendedName>
        <fullName evidence="3">RiboL-PSP-HEPN domain-containing protein</fullName>
    </recommendedName>
</protein>
<accession>A0ABM6IQ55</accession>
<sequence>MYKMHCENLKQIEEGIKIIQVDLRRYISTENKKNEEIYTRLFSYLTTCWTEVRISKLAHEPSVFSTEEIEDVLSASTLKDKWITALNYSVCKANNINLTNNKLEIQKKLSFTPKIRYLELINLIEDDLLNSIEIRNKIAHGQWTYAFTSDLKSFSKKSTGMIRKENIVTLQLKVKLFKSLAQVIHDLAVSPSTFERNFDIHYKVIEQQRNNLHKRSYKSYRSKMINKYRRGIVKRRSMKTTSL</sequence>
<evidence type="ECO:0000313" key="1">
    <source>
        <dbReference type="EMBL" id="AQU78426.1"/>
    </source>
</evidence>
<gene>
    <name evidence="1" type="ORF">AJGP001_03545</name>
</gene>
<name>A0ABM6IQ55_9BACL</name>
<dbReference type="RefSeq" id="WP_071153936.1">
    <property type="nucleotide sequence ID" value="NZ_CP019401.1"/>
</dbReference>
<organism evidence="1 2">
    <name type="scientific">Planococcus faecalis</name>
    <dbReference type="NCBI Taxonomy" id="1598147"/>
    <lineage>
        <taxon>Bacteria</taxon>
        <taxon>Bacillati</taxon>
        <taxon>Bacillota</taxon>
        <taxon>Bacilli</taxon>
        <taxon>Bacillales</taxon>
        <taxon>Caryophanaceae</taxon>
        <taxon>Planococcus</taxon>
    </lineage>
</organism>
<dbReference type="Proteomes" id="UP000189661">
    <property type="component" value="Chromosome"/>
</dbReference>